<evidence type="ECO:0000256" key="2">
    <source>
        <dbReference type="SAM" id="MobiDB-lite"/>
    </source>
</evidence>
<keyword evidence="4" id="KW-0378">Hydrolase</keyword>
<dbReference type="RefSeq" id="WP_193677984.1">
    <property type="nucleotide sequence ID" value="NZ_JADDIV010000005.1"/>
</dbReference>
<reference evidence="4 5" key="1">
    <citation type="submission" date="2020-10" db="EMBL/GenBank/DDBJ databases">
        <title>Ramlibacter sp. HM2 16S ribosomal RNA gene Genome sequencing and assembly.</title>
        <authorList>
            <person name="Kang M."/>
        </authorList>
    </citation>
    <scope>NUCLEOTIDE SEQUENCE [LARGE SCALE GENOMIC DNA]</scope>
    <source>
        <strain evidence="4 5">HM2</strain>
    </source>
</reference>
<keyword evidence="1" id="KW-0175">Coiled coil</keyword>
<dbReference type="Proteomes" id="UP000806285">
    <property type="component" value="Unassembled WGS sequence"/>
</dbReference>
<sequence length="132" mass="14514">MPPTVRIEEVEFTAMRAQGPGGQNVNKVSSAIHLRFDIRASSLPEAVKDKLLALPGRRVSKDGVLVLKAQSARSQEQNKAEAFARLEELVAQAAQVEAVRRPTKPTYGSKQRRLQGKAIRSQVKATRGKVQE</sequence>
<dbReference type="PANTHER" id="PTHR47814:SF1">
    <property type="entry name" value="PEPTIDYL-TRNA HYDROLASE ARFB"/>
    <property type="match status" value="1"/>
</dbReference>
<comment type="caution">
    <text evidence="4">The sequence shown here is derived from an EMBL/GenBank/DDBJ whole genome shotgun (WGS) entry which is preliminary data.</text>
</comment>
<accession>A0ABR9S7U9</accession>
<dbReference type="GO" id="GO:0004045">
    <property type="term" value="F:peptidyl-tRNA hydrolase activity"/>
    <property type="evidence" value="ECO:0007669"/>
    <property type="project" value="UniProtKB-EC"/>
</dbReference>
<dbReference type="PANTHER" id="PTHR47814">
    <property type="entry name" value="PEPTIDYL-TRNA HYDROLASE ARFB"/>
    <property type="match status" value="1"/>
</dbReference>
<dbReference type="SUPFAM" id="SSF110916">
    <property type="entry name" value="Peptidyl-tRNA hydrolase domain-like"/>
    <property type="match status" value="1"/>
</dbReference>
<evidence type="ECO:0000313" key="4">
    <source>
        <dbReference type="EMBL" id="MBE7369352.1"/>
    </source>
</evidence>
<evidence type="ECO:0000256" key="1">
    <source>
        <dbReference type="SAM" id="Coils"/>
    </source>
</evidence>
<name>A0ABR9S7U9_9BURK</name>
<dbReference type="EC" id="3.1.1.29" evidence="4"/>
<evidence type="ECO:0000259" key="3">
    <source>
        <dbReference type="PROSITE" id="PS00745"/>
    </source>
</evidence>
<protein>
    <submittedName>
        <fullName evidence="4">Aminoacyl-tRNA hydrolase</fullName>
        <ecNumber evidence="4">3.1.1.29</ecNumber>
    </submittedName>
</protein>
<dbReference type="NCBIfam" id="NF006718">
    <property type="entry name" value="PRK09256.1"/>
    <property type="match status" value="1"/>
</dbReference>
<dbReference type="Pfam" id="PF00472">
    <property type="entry name" value="RF-1"/>
    <property type="match status" value="1"/>
</dbReference>
<feature type="region of interest" description="Disordered" evidence="2">
    <location>
        <begin position="100"/>
        <end position="132"/>
    </location>
</feature>
<dbReference type="InterPro" id="IPR000352">
    <property type="entry name" value="Pep_chain_release_fac_I"/>
</dbReference>
<dbReference type="EMBL" id="JADDIV010000005">
    <property type="protein sequence ID" value="MBE7369352.1"/>
    <property type="molecule type" value="Genomic_DNA"/>
</dbReference>
<evidence type="ECO:0000313" key="5">
    <source>
        <dbReference type="Proteomes" id="UP000806285"/>
    </source>
</evidence>
<dbReference type="PROSITE" id="PS00745">
    <property type="entry name" value="RF_PROK_I"/>
    <property type="match status" value="1"/>
</dbReference>
<organism evidence="4 5">
    <name type="scientific">Ramlibacter pallidus</name>
    <dbReference type="NCBI Taxonomy" id="2780087"/>
    <lineage>
        <taxon>Bacteria</taxon>
        <taxon>Pseudomonadati</taxon>
        <taxon>Pseudomonadota</taxon>
        <taxon>Betaproteobacteria</taxon>
        <taxon>Burkholderiales</taxon>
        <taxon>Comamonadaceae</taxon>
        <taxon>Ramlibacter</taxon>
    </lineage>
</organism>
<dbReference type="Gene3D" id="3.30.160.20">
    <property type="match status" value="1"/>
</dbReference>
<keyword evidence="5" id="KW-1185">Reference proteome</keyword>
<feature type="coiled-coil region" evidence="1">
    <location>
        <begin position="72"/>
        <end position="99"/>
    </location>
</feature>
<gene>
    <name evidence="4" type="primary">arfB</name>
    <name evidence="4" type="ORF">IM787_17440</name>
</gene>
<proteinExistence type="predicted"/>
<feature type="domain" description="Prokaryotic-type class I peptide chain release factors" evidence="3">
    <location>
        <begin position="16"/>
        <end position="32"/>
    </location>
</feature>